<comment type="similarity">
    <text evidence="1">Belongs to the DNA2/NAM7 helicase family.</text>
</comment>
<proteinExistence type="inferred from homology"/>
<evidence type="ECO:0000256" key="6">
    <source>
        <dbReference type="SAM" id="MobiDB-lite"/>
    </source>
</evidence>
<dbReference type="Pfam" id="PF18741">
    <property type="entry name" value="MTES_1575"/>
    <property type="match status" value="1"/>
</dbReference>
<keyword evidence="3" id="KW-0378">Hydrolase</keyword>
<feature type="domain" description="DNA2/NAM7 helicase helicase" evidence="7">
    <location>
        <begin position="282"/>
        <end position="345"/>
    </location>
</feature>
<dbReference type="eggNOG" id="COG1198">
    <property type="taxonomic scope" value="Bacteria"/>
</dbReference>
<dbReference type="eggNOG" id="COG1112">
    <property type="taxonomic scope" value="Bacteria"/>
</dbReference>
<dbReference type="STRING" id="710696.Intca_0882"/>
<dbReference type="InterPro" id="IPR047187">
    <property type="entry name" value="SF1_C_Upf1"/>
</dbReference>
<name>E6SC65_INTC7</name>
<feature type="domain" description="Restriction endonuclease type II-like" evidence="9">
    <location>
        <begin position="1165"/>
        <end position="1255"/>
    </location>
</feature>
<feature type="compositionally biased region" description="Polar residues" evidence="6">
    <location>
        <begin position="1269"/>
        <end position="1281"/>
    </location>
</feature>
<dbReference type="SUPFAM" id="SSF52540">
    <property type="entry name" value="P-loop containing nucleoside triphosphate hydrolases"/>
    <property type="match status" value="2"/>
</dbReference>
<dbReference type="Gene3D" id="3.40.50.300">
    <property type="entry name" value="P-loop containing nucleotide triphosphate hydrolases"/>
    <property type="match status" value="3"/>
</dbReference>
<reference evidence="10 11" key="1">
    <citation type="journal article" date="2010" name="Stand. Genomic Sci.">
        <title>Complete genome sequence of Intrasporangium calvum type strain (7 KIP).</title>
        <authorList>
            <person name="Del Rio T.G."/>
            <person name="Chertkov O."/>
            <person name="Yasawong M."/>
            <person name="Lucas S."/>
            <person name="Deshpande S."/>
            <person name="Cheng J.F."/>
            <person name="Detter C."/>
            <person name="Tapia R."/>
            <person name="Han C."/>
            <person name="Goodwin L."/>
            <person name="Pitluck S."/>
            <person name="Liolios K."/>
            <person name="Ivanova N."/>
            <person name="Mavromatis K."/>
            <person name="Pati A."/>
            <person name="Chen A."/>
            <person name="Palaniappan K."/>
            <person name="Land M."/>
            <person name="Hauser L."/>
            <person name="Chang Y.J."/>
            <person name="Jeffries C.D."/>
            <person name="Rohde M."/>
            <person name="Pukall R."/>
            <person name="Sikorski J."/>
            <person name="Goker M."/>
            <person name="Woyke T."/>
            <person name="Bristow J."/>
            <person name="Eisen J.A."/>
            <person name="Markowitz V."/>
            <person name="Hugenholtz P."/>
            <person name="Kyrpides N.C."/>
            <person name="Klenk H.P."/>
            <person name="Lapidus A."/>
        </authorList>
    </citation>
    <scope>NUCLEOTIDE SEQUENCE [LARGE SCALE GENOMIC DNA]</scope>
    <source>
        <strain evidence="11">ATCC 23552 / DSM 43043 / JCM 3097 / NBRC 12989 / 7 KIP</strain>
    </source>
</reference>
<accession>E6SC65</accession>
<dbReference type="SUPFAM" id="SSF52980">
    <property type="entry name" value="Restriction endonuclease-like"/>
    <property type="match status" value="1"/>
</dbReference>
<dbReference type="Pfam" id="PF13195">
    <property type="entry name" value="DUF4011"/>
    <property type="match status" value="1"/>
</dbReference>
<evidence type="ECO:0000256" key="4">
    <source>
        <dbReference type="ARBA" id="ARBA00022806"/>
    </source>
</evidence>
<evidence type="ECO:0000259" key="8">
    <source>
        <dbReference type="Pfam" id="PF13087"/>
    </source>
</evidence>
<evidence type="ECO:0000256" key="2">
    <source>
        <dbReference type="ARBA" id="ARBA00022741"/>
    </source>
</evidence>
<evidence type="ECO:0000313" key="10">
    <source>
        <dbReference type="EMBL" id="ADU47409.1"/>
    </source>
</evidence>
<dbReference type="InterPro" id="IPR027417">
    <property type="entry name" value="P-loop_NTPase"/>
</dbReference>
<feature type="domain" description="DNA2/NAM7 helicase helicase" evidence="7">
    <location>
        <begin position="854"/>
        <end position="892"/>
    </location>
</feature>
<dbReference type="RefSeq" id="WP_013491727.1">
    <property type="nucleotide sequence ID" value="NC_014830.1"/>
</dbReference>
<dbReference type="OrthoDB" id="9757917at2"/>
<dbReference type="eggNOG" id="COG2852">
    <property type="taxonomic scope" value="Bacteria"/>
</dbReference>
<evidence type="ECO:0000256" key="3">
    <source>
        <dbReference type="ARBA" id="ARBA00022801"/>
    </source>
</evidence>
<evidence type="ECO:0000256" key="1">
    <source>
        <dbReference type="ARBA" id="ARBA00007913"/>
    </source>
</evidence>
<dbReference type="PANTHER" id="PTHR43788:SF8">
    <property type="entry name" value="DNA-BINDING PROTEIN SMUBP-2"/>
    <property type="match status" value="1"/>
</dbReference>
<evidence type="ECO:0000256" key="5">
    <source>
        <dbReference type="ARBA" id="ARBA00022840"/>
    </source>
</evidence>
<dbReference type="InterPro" id="IPR049468">
    <property type="entry name" value="Restrct_endonuc-II-like_dom"/>
</dbReference>
<dbReference type="Proteomes" id="UP000008914">
    <property type="component" value="Chromosome"/>
</dbReference>
<dbReference type="InterPro" id="IPR025103">
    <property type="entry name" value="DUF4011"/>
</dbReference>
<dbReference type="EMBL" id="CP002343">
    <property type="protein sequence ID" value="ADU47409.1"/>
    <property type="molecule type" value="Genomic_DNA"/>
</dbReference>
<dbReference type="Pfam" id="PF13086">
    <property type="entry name" value="AAA_11"/>
    <property type="match status" value="2"/>
</dbReference>
<dbReference type="HOGENOM" id="CLU_000788_1_0_11"/>
<protein>
    <submittedName>
        <fullName evidence="10">DNA helicase</fullName>
    </submittedName>
</protein>
<dbReference type="InterPro" id="IPR041679">
    <property type="entry name" value="DNA2/NAM7-like_C"/>
</dbReference>
<gene>
    <name evidence="10" type="ordered locus">Intca_0882</name>
</gene>
<evidence type="ECO:0000313" key="11">
    <source>
        <dbReference type="Proteomes" id="UP000008914"/>
    </source>
</evidence>
<dbReference type="Pfam" id="PF13087">
    <property type="entry name" value="AAA_12"/>
    <property type="match status" value="1"/>
</dbReference>
<dbReference type="PANTHER" id="PTHR43788">
    <property type="entry name" value="DNA2/NAM7 HELICASE FAMILY MEMBER"/>
    <property type="match status" value="1"/>
</dbReference>
<evidence type="ECO:0000259" key="9">
    <source>
        <dbReference type="Pfam" id="PF18741"/>
    </source>
</evidence>
<feature type="compositionally biased region" description="Basic and acidic residues" evidence="6">
    <location>
        <begin position="1380"/>
        <end position="1395"/>
    </location>
</feature>
<dbReference type="GO" id="GO:0016787">
    <property type="term" value="F:hydrolase activity"/>
    <property type="evidence" value="ECO:0007669"/>
    <property type="project" value="UniProtKB-KW"/>
</dbReference>
<keyword evidence="11" id="KW-1185">Reference proteome</keyword>
<organism evidence="10 11">
    <name type="scientific">Intrasporangium calvum (strain ATCC 23552 / DSM 43043 / JCM 3097 / NBRC 12989 / NCIMB 10167 / NRRL B-3866 / 7 KIP)</name>
    <dbReference type="NCBI Taxonomy" id="710696"/>
    <lineage>
        <taxon>Bacteria</taxon>
        <taxon>Bacillati</taxon>
        <taxon>Actinomycetota</taxon>
        <taxon>Actinomycetes</taxon>
        <taxon>Micrococcales</taxon>
        <taxon>Intrasporangiaceae</taxon>
        <taxon>Intrasporangium</taxon>
    </lineage>
</organism>
<dbReference type="InterPro" id="IPR050534">
    <property type="entry name" value="Coronavir_polyprotein_1ab"/>
</dbReference>
<evidence type="ECO:0000259" key="7">
    <source>
        <dbReference type="Pfam" id="PF13086"/>
    </source>
</evidence>
<dbReference type="InterPro" id="IPR041677">
    <property type="entry name" value="DNA2/NAM7_AAA_11"/>
</dbReference>
<dbReference type="CDD" id="cd18808">
    <property type="entry name" value="SF1_C_Upf1"/>
    <property type="match status" value="1"/>
</dbReference>
<keyword evidence="2" id="KW-0547">Nucleotide-binding</keyword>
<feature type="compositionally biased region" description="Basic and acidic residues" evidence="6">
    <location>
        <begin position="1255"/>
        <end position="1264"/>
    </location>
</feature>
<keyword evidence="4 10" id="KW-0347">Helicase</keyword>
<dbReference type="GO" id="GO:0043139">
    <property type="term" value="F:5'-3' DNA helicase activity"/>
    <property type="evidence" value="ECO:0007669"/>
    <property type="project" value="TreeGrafter"/>
</dbReference>
<dbReference type="KEGG" id="ica:Intca_0882"/>
<dbReference type="InterPro" id="IPR011335">
    <property type="entry name" value="Restrct_endonuc-II-like"/>
</dbReference>
<dbReference type="GO" id="GO:0005524">
    <property type="term" value="F:ATP binding"/>
    <property type="evidence" value="ECO:0007669"/>
    <property type="project" value="UniProtKB-KW"/>
</dbReference>
<keyword evidence="5" id="KW-0067">ATP-binding</keyword>
<feature type="compositionally biased region" description="Basic residues" evidence="6">
    <location>
        <begin position="1321"/>
        <end position="1330"/>
    </location>
</feature>
<feature type="region of interest" description="Disordered" evidence="6">
    <location>
        <begin position="1255"/>
        <end position="1395"/>
    </location>
</feature>
<sequence>MTDAPRPAASPAESTSGDPRADRVAAAVKTWQRSLVDLGGRNTLLWYRDLPSGTLDLTTAHPGGVSMLLAGRRTRLSDLMREPAALAEARRRARAIRAKAQELKEERGIAAGFLAIGMATWTVARAPRPPAAPVLLWPLELRPTGPAQDDFDIVLGPEVEFNPVLIEYLRSEQAIEVDGEALADLATRGDTFDPYPVYAALQSVCSQVPDLAIAPRLVVGTFSYAKLPMVADLALQGASLADHDVVAALAGDESALAAVRLRVPDAGPEPDPEHEHLVLDADSSQHAAIDAVRAGAHLVIKGPPGTGKSQTIANLIATLAAEGKSTLFVAEKRAAIDAVLGRLDRLGLGDLVLDAYDGMTNRRAAAQQFARTLEWAVREDRDVPGLDVSAPDAGGPDIPVSVLRDRRARLVAHLRAMHAVRDPWGVSVHQVQEALAELATRQPSPTSRIRLNGPTLASLGRERIRDLAGRLRDAAGLGAWSQDGDDPWFGARILTPDEAAKALDITTRYSTTELDEAAARLGAILGESHVPAAGSLADWQSALETMAAVRHTLEVFRPEVFDVPLDEHIAATATRDWRAERGIDMGWLTRWKVRQQARRLLRPGRPPQDLHGELVSAREQRRQWFSLVGGGGRPTISPRLGEALEVHGRLLADLHWLEQRLPAQGSPAEGQQPLTELSLADLRSRLAALAARPDRVSVLPHVTTVLDDLRAAGLGPLIDDLNARGVSPAAVPAEVDLVWWASLAQEISLRDPAYGAHDGEGLRRIADEYAAADRAHLRATVPRVREAVARNIREVLADHPAQEALVRAEAGRARRHKPLRELMPAASAALTAIKPCWAMSPLVVASTLPPGRWFDVVIFDEASQVQPAQAISAVSRGRQVVVAGDERQLPPTNFFTVVSDDEGSSEPEEEVLTEGFESVLDVLAAALPTRKLTWHYRSRDERLIAFANAAVYAGGLTTFPGTAVESALTFEPVDGQAVVQPGAQSIESTTAEVERVVSLVLDHARRRPTESLGVIALGIKHADRLEEAITAALRDAPDVTAFFGPDRDEHFFVKNLERVQGDERDAIILSIGYGKTPHGRVLHRFGPLNIEGGERRLNVAITRARTRMTVVSALRASDLDPSRLKAQGAVMLRDFLAYAESKGASLPSTAAPAREPARDALRHDLAVRLRREGFVVHEDYGTADQRIDLAIEDPYHRGRVLVAVETDGRRYAAMRSTRDRDRLRPEQLTRLGWVHLRVWTTDVFRDPAREMSRIVRVARDDRRPPVSPEATQAEPQGSAHSEGSVLATPTEGPDAGRKVPEGSAGGQNGSAAQAEHEAVPGRRRRRRVFRKGTAESSTDEPAGGESSAGDVSSSDGLAGVAYGPTRDDTDRGWGEAADVTARDQWLREQRPPHYE</sequence>
<feature type="region of interest" description="Disordered" evidence="6">
    <location>
        <begin position="1"/>
        <end position="21"/>
    </location>
</feature>
<feature type="domain" description="DNA2/NAM7 helicase-like C-terminal" evidence="8">
    <location>
        <begin position="928"/>
        <end position="1112"/>
    </location>
</feature>